<evidence type="ECO:0000313" key="3">
    <source>
        <dbReference type="Proteomes" id="UP000245021"/>
    </source>
</evidence>
<proteinExistence type="predicted"/>
<dbReference type="EMBL" id="BFFO01000007">
    <property type="protein sequence ID" value="GBG97072.1"/>
    <property type="molecule type" value="Genomic_DNA"/>
</dbReference>
<dbReference type="OrthoDB" id="2329326at2"/>
<dbReference type="AlphaFoldDB" id="A0A2R5HGF9"/>
<evidence type="ECO:0000313" key="2">
    <source>
        <dbReference type="EMBL" id="GBG97072.1"/>
    </source>
</evidence>
<keyword evidence="1" id="KW-0472">Membrane</keyword>
<keyword evidence="1" id="KW-0812">Transmembrane</keyword>
<reference evidence="2 3" key="1">
    <citation type="journal article" date="2018" name="Genome Announc.">
        <title>Draft Genome Sequence of Lactococcus sp. Strain NtB2 (JCM 32569), Isolated from the Gut of the Higher Termite Nasutitermes takasagoensis.</title>
        <authorList>
            <person name="Noda S."/>
            <person name="Aihara C."/>
            <person name="Yuki M."/>
            <person name="Ohkuma M."/>
        </authorList>
    </citation>
    <scope>NUCLEOTIDE SEQUENCE [LARGE SCALE GENOMIC DNA]</scope>
    <source>
        <strain evidence="2 3">NtB2</strain>
    </source>
</reference>
<feature type="transmembrane region" description="Helical" evidence="1">
    <location>
        <begin position="155"/>
        <end position="177"/>
    </location>
</feature>
<feature type="transmembrane region" description="Helical" evidence="1">
    <location>
        <begin position="321"/>
        <end position="339"/>
    </location>
</feature>
<feature type="transmembrane region" description="Helical" evidence="1">
    <location>
        <begin position="345"/>
        <end position="370"/>
    </location>
</feature>
<feature type="transmembrane region" description="Helical" evidence="1">
    <location>
        <begin position="189"/>
        <end position="210"/>
    </location>
</feature>
<accession>A0A2R5HGF9</accession>
<dbReference type="RefSeq" id="WP_109246035.1">
    <property type="nucleotide sequence ID" value="NZ_BFFO01000007.1"/>
</dbReference>
<name>A0A2R5HGF9_9LACT</name>
<evidence type="ECO:0000256" key="1">
    <source>
        <dbReference type="SAM" id="Phobius"/>
    </source>
</evidence>
<comment type="caution">
    <text evidence="2">The sequence shown here is derived from an EMBL/GenBank/DDBJ whole genome shotgun (WGS) entry which is preliminary data.</text>
</comment>
<keyword evidence="1" id="KW-1133">Transmembrane helix</keyword>
<feature type="transmembrane region" description="Helical" evidence="1">
    <location>
        <begin position="122"/>
        <end position="143"/>
    </location>
</feature>
<keyword evidence="3" id="KW-1185">Reference proteome</keyword>
<evidence type="ECO:0008006" key="4">
    <source>
        <dbReference type="Google" id="ProtNLM"/>
    </source>
</evidence>
<feature type="transmembrane region" description="Helical" evidence="1">
    <location>
        <begin position="49"/>
        <end position="68"/>
    </location>
</feature>
<feature type="transmembrane region" description="Helical" evidence="1">
    <location>
        <begin position="80"/>
        <end position="102"/>
    </location>
</feature>
<gene>
    <name evidence="2" type="ORF">NtB2_01209</name>
</gene>
<sequence length="388" mass="43836">MSKIILPKELYEKLELEQGQEIEVIDIARDSFTVKAVDANHHSDYAPRWFILPTVIATLIFSLLLYFIHQGHVLALTGNLSLSTAVSVGANAVAIITFTIAYFHKRKTFYRNMSPRSYWRTFLTVVVSVLIIMSLILLGLFWFLGQIFHGVKFDLVTSTIIFAVFSAILNYFMIFIVDSFSVNMMVTMLIGVSIGGLLSSMATSGNPYWWQRNFSELGTRASDSNLQFNLTLIVSAALMIALFDYIFVSLREKVGVKVRHIILQSTLTLCAASIALVGMIPNNGEGLAHVAHDLAAQAIVLFMSLSILGIRWFLPTMSENIYWISYGIVALIILSYLLWHPFHYFSLTAFEMLSFSLSFAWIMLLINNLLGMLWNTKQTYQVEIQSED</sequence>
<organism evidence="2 3">
    <name type="scientific">Lactococcus termiticola</name>
    <dbReference type="NCBI Taxonomy" id="2169526"/>
    <lineage>
        <taxon>Bacteria</taxon>
        <taxon>Bacillati</taxon>
        <taxon>Bacillota</taxon>
        <taxon>Bacilli</taxon>
        <taxon>Lactobacillales</taxon>
        <taxon>Streptococcaceae</taxon>
        <taxon>Lactococcus</taxon>
    </lineage>
</organism>
<protein>
    <recommendedName>
        <fullName evidence="4">DUF998 domain-containing protein</fullName>
    </recommendedName>
</protein>
<feature type="transmembrane region" description="Helical" evidence="1">
    <location>
        <begin position="294"/>
        <end position="314"/>
    </location>
</feature>
<feature type="transmembrane region" description="Helical" evidence="1">
    <location>
        <begin position="262"/>
        <end position="282"/>
    </location>
</feature>
<feature type="transmembrane region" description="Helical" evidence="1">
    <location>
        <begin position="230"/>
        <end position="250"/>
    </location>
</feature>
<dbReference type="Proteomes" id="UP000245021">
    <property type="component" value="Unassembled WGS sequence"/>
</dbReference>